<name>A0ABW6V660_MICFU</name>
<accession>A0ABW6V660</accession>
<dbReference type="SUPFAM" id="SSF48452">
    <property type="entry name" value="TPR-like"/>
    <property type="match status" value="1"/>
</dbReference>
<reference evidence="8 9" key="1">
    <citation type="submission" date="2024-10" db="EMBL/GenBank/DDBJ databases">
        <title>The Natural Products Discovery Center: Release of the First 8490 Sequenced Strains for Exploring Actinobacteria Biosynthetic Diversity.</title>
        <authorList>
            <person name="Kalkreuter E."/>
            <person name="Kautsar S.A."/>
            <person name="Yang D."/>
            <person name="Bader C.D."/>
            <person name="Teijaro C.N."/>
            <person name="Fluegel L."/>
            <person name="Davis C.M."/>
            <person name="Simpson J.R."/>
            <person name="Lauterbach L."/>
            <person name="Steele A.D."/>
            <person name="Gui C."/>
            <person name="Meng S."/>
            <person name="Li G."/>
            <person name="Viehrig K."/>
            <person name="Ye F."/>
            <person name="Su P."/>
            <person name="Kiefer A.F."/>
            <person name="Nichols A."/>
            <person name="Cepeda A.J."/>
            <person name="Yan W."/>
            <person name="Fan B."/>
            <person name="Jiang Y."/>
            <person name="Adhikari A."/>
            <person name="Zheng C.-J."/>
            <person name="Schuster L."/>
            <person name="Cowan T.M."/>
            <person name="Smanski M.J."/>
            <person name="Chevrette M.G."/>
            <person name="De Carvalho L.P.S."/>
            <person name="Shen B."/>
        </authorList>
    </citation>
    <scope>NUCLEOTIDE SEQUENCE [LARGE SCALE GENOMIC DNA]</scope>
    <source>
        <strain evidence="8 9">NPDC001281</strain>
    </source>
</reference>
<feature type="compositionally biased region" description="Low complexity" evidence="6">
    <location>
        <begin position="301"/>
        <end position="317"/>
    </location>
</feature>
<dbReference type="InterPro" id="IPR005158">
    <property type="entry name" value="BTAD"/>
</dbReference>
<evidence type="ECO:0000256" key="4">
    <source>
        <dbReference type="ARBA" id="ARBA00023163"/>
    </source>
</evidence>
<dbReference type="Gene3D" id="1.10.10.10">
    <property type="entry name" value="Winged helix-like DNA-binding domain superfamily/Winged helix DNA-binding domain"/>
    <property type="match status" value="1"/>
</dbReference>
<sequence>MDSLFFRLFGHLEVVSGDGRRLDLGPRKQRSVLALLALEPGRIVSLDRLIEEIWADEAPSSATGTLQAYISHLRRVLEPGRAPRTPPRVLLTREPGYMLAIAPRQVDLSCFASWAEEGRRAAAERRYGAALEALDRALGMWRGEPLMEFADHEFAQPVIARLVEQRALAEEDRLEARLALGDSGSCVADLERMVEAHPYRERSWGLLVLALYRSGRQADALGALRRVRARLSTELGIEPGPELRRIEKAVFDQSASLDGAGVPGGPASLDAVAVSGGAAPLDPPLPHTEVGSAPLDPPFPHAAVPPAAAPHAAVPAAAPKPPRPRPEPLIARAHHLSRVADRLGDVRRGRGGMVLVTGEAGIGKTRLAQSAAEEAEARGISVVWGRCVEDHVALPFWPWLQALRALGERGERAAGILAGERTDVPADPGAALFELYEQVLSALTSAGGPTLVVLDDLHAADASSLRLLGYMAGRLGRASVLVLATLRPEPGTDPEQLSETLAALARDPGTERMTLPPFTQEDVTAFLSNRDLADPAFARVLYRRTGGNPFYLGELIRLLGSEHRLDTAALGVPEGVREVIGRRVARLPDATRELLGSAAVLGRDVDLDVLEALTGVPAEEVMARLEPAVAAGLLVETPEGVDYRFSHALVRDAMYAGLGRLEKARLHLRAGEALESLPVGGGAARLPILAHHFAMAARIGGAAKAVEYAAAAARQATAQRAYDEAVELWEKALLALGQRDPGRRCRLLVELGRARRDIGDTVRARAAIEEAVEVAAAQGDRSVLVDAVTVYGTLSVWNWRPYGVVDDRAVALVEDLLAGPLDDAHRAALLGTLGIELHYGPRRAEGEAMAAEGVEIARRLGVPALLLQVLGNYLIAAWVSEREHERVRTVDEMLTVSRLSSSAELIARIHRLHCLFRMGELAEWDRDLARAERLLREVRSSELTAMVRVAQAARLTLEGRWSDAERLVDELGEIFGASTIWGLNYVRLSVLYTCRRGQGRVAEILDDMIAGASEPHMEPLRPMAVLAALDVGDRDLAARLIARWGTPVPDDWSGEFAAVVWSYVTVQLGVPDPAWLYGRLLPYADRLAVNGSGTAGWGSIHQVLALLAAETGDRERALSHARRALEEHERLRLRHWSEESRRVLADLGG</sequence>
<dbReference type="InterPro" id="IPR036388">
    <property type="entry name" value="WH-like_DNA-bd_sf"/>
</dbReference>
<evidence type="ECO:0000256" key="6">
    <source>
        <dbReference type="SAM" id="MobiDB-lite"/>
    </source>
</evidence>
<dbReference type="PANTHER" id="PTHR35807">
    <property type="entry name" value="TRANSCRIPTIONAL REGULATOR REDD-RELATED"/>
    <property type="match status" value="1"/>
</dbReference>
<dbReference type="SMART" id="SM00382">
    <property type="entry name" value="AAA"/>
    <property type="match status" value="1"/>
</dbReference>
<dbReference type="InterPro" id="IPR051677">
    <property type="entry name" value="AfsR-DnrI-RedD_regulator"/>
</dbReference>
<keyword evidence="4" id="KW-0804">Transcription</keyword>
<dbReference type="InterPro" id="IPR001867">
    <property type="entry name" value="OmpR/PhoB-type_DNA-bd"/>
</dbReference>
<dbReference type="InterPro" id="IPR011990">
    <property type="entry name" value="TPR-like_helical_dom_sf"/>
</dbReference>
<feature type="region of interest" description="Disordered" evidence="6">
    <location>
        <begin position="280"/>
        <end position="328"/>
    </location>
</feature>
<comment type="caution">
    <text evidence="8">The sequence shown here is derived from an EMBL/GenBank/DDBJ whole genome shotgun (WGS) entry which is preliminary data.</text>
</comment>
<organism evidence="8 9">
    <name type="scientific">Microtetraspora fusca</name>
    <dbReference type="NCBI Taxonomy" id="1997"/>
    <lineage>
        <taxon>Bacteria</taxon>
        <taxon>Bacillati</taxon>
        <taxon>Actinomycetota</taxon>
        <taxon>Actinomycetes</taxon>
        <taxon>Streptosporangiales</taxon>
        <taxon>Streptosporangiaceae</taxon>
        <taxon>Microtetraspora</taxon>
    </lineage>
</organism>
<dbReference type="RefSeq" id="WP_387341947.1">
    <property type="nucleotide sequence ID" value="NZ_JBIAXI010000006.1"/>
</dbReference>
<dbReference type="Pfam" id="PF00486">
    <property type="entry name" value="Trans_reg_C"/>
    <property type="match status" value="1"/>
</dbReference>
<dbReference type="SMART" id="SM01043">
    <property type="entry name" value="BTAD"/>
    <property type="match status" value="1"/>
</dbReference>
<dbReference type="PROSITE" id="PS51755">
    <property type="entry name" value="OMPR_PHOB"/>
    <property type="match status" value="1"/>
</dbReference>
<dbReference type="Gene3D" id="3.40.50.300">
    <property type="entry name" value="P-loop containing nucleotide triphosphate hydrolases"/>
    <property type="match status" value="1"/>
</dbReference>
<dbReference type="Proteomes" id="UP001602119">
    <property type="component" value="Unassembled WGS sequence"/>
</dbReference>
<keyword evidence="2" id="KW-0805">Transcription regulation</keyword>
<protein>
    <submittedName>
        <fullName evidence="8">BTAD domain-containing putative transcriptional regulator</fullName>
    </submittedName>
</protein>
<dbReference type="InterPro" id="IPR041664">
    <property type="entry name" value="AAA_16"/>
</dbReference>
<dbReference type="PANTHER" id="PTHR35807:SF1">
    <property type="entry name" value="TRANSCRIPTIONAL REGULATOR REDD"/>
    <property type="match status" value="1"/>
</dbReference>
<evidence type="ECO:0000256" key="2">
    <source>
        <dbReference type="ARBA" id="ARBA00023015"/>
    </source>
</evidence>
<dbReference type="Gene3D" id="1.25.40.10">
    <property type="entry name" value="Tetratricopeptide repeat domain"/>
    <property type="match status" value="1"/>
</dbReference>
<dbReference type="Pfam" id="PF03704">
    <property type="entry name" value="BTAD"/>
    <property type="match status" value="1"/>
</dbReference>
<dbReference type="InterPro" id="IPR016032">
    <property type="entry name" value="Sig_transdc_resp-reg_C-effctor"/>
</dbReference>
<dbReference type="EMBL" id="JBIAXI010000006">
    <property type="protein sequence ID" value="MFF4773557.1"/>
    <property type="molecule type" value="Genomic_DNA"/>
</dbReference>
<keyword evidence="9" id="KW-1185">Reference proteome</keyword>
<dbReference type="Pfam" id="PF13191">
    <property type="entry name" value="AAA_16"/>
    <property type="match status" value="1"/>
</dbReference>
<feature type="domain" description="OmpR/PhoB-type" evidence="7">
    <location>
        <begin position="1"/>
        <end position="101"/>
    </location>
</feature>
<evidence type="ECO:0000256" key="1">
    <source>
        <dbReference type="ARBA" id="ARBA00005820"/>
    </source>
</evidence>
<evidence type="ECO:0000313" key="8">
    <source>
        <dbReference type="EMBL" id="MFF4773557.1"/>
    </source>
</evidence>
<keyword evidence="3 5" id="KW-0238">DNA-binding</keyword>
<comment type="similarity">
    <text evidence="1">Belongs to the AfsR/DnrI/RedD regulatory family.</text>
</comment>
<dbReference type="SMART" id="SM00862">
    <property type="entry name" value="Trans_reg_C"/>
    <property type="match status" value="1"/>
</dbReference>
<evidence type="ECO:0000256" key="5">
    <source>
        <dbReference type="PROSITE-ProRule" id="PRU01091"/>
    </source>
</evidence>
<dbReference type="InterPro" id="IPR027417">
    <property type="entry name" value="P-loop_NTPase"/>
</dbReference>
<feature type="DNA-binding region" description="OmpR/PhoB-type" evidence="5">
    <location>
        <begin position="1"/>
        <end position="101"/>
    </location>
</feature>
<dbReference type="CDD" id="cd15831">
    <property type="entry name" value="BTAD"/>
    <property type="match status" value="1"/>
</dbReference>
<dbReference type="InterPro" id="IPR003593">
    <property type="entry name" value="AAA+_ATPase"/>
</dbReference>
<dbReference type="CDD" id="cd00383">
    <property type="entry name" value="trans_reg_C"/>
    <property type="match status" value="1"/>
</dbReference>
<proteinExistence type="inferred from homology"/>
<dbReference type="SUPFAM" id="SSF52540">
    <property type="entry name" value="P-loop containing nucleoside triphosphate hydrolases"/>
    <property type="match status" value="1"/>
</dbReference>
<evidence type="ECO:0000313" key="9">
    <source>
        <dbReference type="Proteomes" id="UP001602119"/>
    </source>
</evidence>
<evidence type="ECO:0000256" key="3">
    <source>
        <dbReference type="ARBA" id="ARBA00023125"/>
    </source>
</evidence>
<dbReference type="SUPFAM" id="SSF46894">
    <property type="entry name" value="C-terminal effector domain of the bipartite response regulators"/>
    <property type="match status" value="1"/>
</dbReference>
<gene>
    <name evidence="8" type="ORF">ACFY05_11925</name>
</gene>
<evidence type="ECO:0000259" key="7">
    <source>
        <dbReference type="PROSITE" id="PS51755"/>
    </source>
</evidence>